<dbReference type="EMBL" id="HE663493">
    <property type="protein sequence ID" value="CCG07615.1"/>
    <property type="molecule type" value="Genomic_DNA"/>
</dbReference>
<dbReference type="Proteomes" id="UP000033220">
    <property type="component" value="Chromosome DSM 122"/>
</dbReference>
<evidence type="ECO:0000313" key="1">
    <source>
        <dbReference type="EMBL" id="CCG07615.1"/>
    </source>
</evidence>
<dbReference type="PATRIC" id="fig|1150469.3.peg.1128"/>
<proteinExistence type="predicted"/>
<dbReference type="AlphaFoldDB" id="H6SRT6"/>
<reference evidence="1 2" key="1">
    <citation type="submission" date="2012-02" db="EMBL/GenBank/DDBJ databases">
        <title>Shotgun genome sequence of Phaeospirillum photometricum DSM 122.</title>
        <authorList>
            <person name="Duquesne K."/>
            <person name="Sturgis J."/>
        </authorList>
    </citation>
    <scope>NUCLEOTIDE SEQUENCE [LARGE SCALE GENOMIC DNA]</scope>
    <source>
        <strain evidence="2">DSM122</strain>
    </source>
</reference>
<gene>
    <name evidence="1" type="ORF">RSPPHO_00989</name>
</gene>
<organism evidence="1 2">
    <name type="scientific">Pararhodospirillum photometricum DSM 122</name>
    <dbReference type="NCBI Taxonomy" id="1150469"/>
    <lineage>
        <taxon>Bacteria</taxon>
        <taxon>Pseudomonadati</taxon>
        <taxon>Pseudomonadota</taxon>
        <taxon>Alphaproteobacteria</taxon>
        <taxon>Rhodospirillales</taxon>
        <taxon>Rhodospirillaceae</taxon>
        <taxon>Pararhodospirillum</taxon>
    </lineage>
</organism>
<name>H6SRT6_PARPM</name>
<evidence type="ECO:0008006" key="3">
    <source>
        <dbReference type="Google" id="ProtNLM"/>
    </source>
</evidence>
<dbReference type="STRING" id="1150469.RSPPHO_00989"/>
<sequence>MSPADGDLRVDTLPVVLCQVGPLRAAFEARRVEALGQVSGAEERLEDLLGLPLAAGARHSLALRPARDGEAPRWLEVSDPVLESVSETDILAVPALLAPFLRAYAIVALGWTRGGVVLFLDPDKLPPKGP</sequence>
<protein>
    <recommendedName>
        <fullName evidence="3">CheW-like domain-containing protein</fullName>
    </recommendedName>
</protein>
<keyword evidence="2" id="KW-1185">Reference proteome</keyword>
<accession>H6SRT6</accession>
<evidence type="ECO:0000313" key="2">
    <source>
        <dbReference type="Proteomes" id="UP000033220"/>
    </source>
</evidence>
<dbReference type="KEGG" id="rpm:RSPPHO_00989"/>
<dbReference type="HOGENOM" id="CLU_1936491_0_0_5"/>